<dbReference type="EMBL" id="LHQQ01000252">
    <property type="protein sequence ID" value="KOS38451.1"/>
    <property type="molecule type" value="Genomic_DNA"/>
</dbReference>
<protein>
    <submittedName>
        <fullName evidence="1">Uncharacterized protein</fullName>
    </submittedName>
</protein>
<accession>A0A0M8P136</accession>
<evidence type="ECO:0000313" key="2">
    <source>
        <dbReference type="Proteomes" id="UP000037696"/>
    </source>
</evidence>
<dbReference type="AlphaFoldDB" id="A0A0M8P136"/>
<evidence type="ECO:0000313" key="1">
    <source>
        <dbReference type="EMBL" id="KOS38451.1"/>
    </source>
</evidence>
<comment type="caution">
    <text evidence="1">The sequence shown here is derived from an EMBL/GenBank/DDBJ whole genome shotgun (WGS) entry which is preliminary data.</text>
</comment>
<proteinExistence type="predicted"/>
<keyword evidence="2" id="KW-1185">Reference proteome</keyword>
<organism evidence="1 2">
    <name type="scientific">Penicillium nordicum</name>
    <dbReference type="NCBI Taxonomy" id="229535"/>
    <lineage>
        <taxon>Eukaryota</taxon>
        <taxon>Fungi</taxon>
        <taxon>Dikarya</taxon>
        <taxon>Ascomycota</taxon>
        <taxon>Pezizomycotina</taxon>
        <taxon>Eurotiomycetes</taxon>
        <taxon>Eurotiomycetidae</taxon>
        <taxon>Eurotiales</taxon>
        <taxon>Aspergillaceae</taxon>
        <taxon>Penicillium</taxon>
    </lineage>
</organism>
<name>A0A0M8P136_9EURO</name>
<dbReference type="OrthoDB" id="10491697at2759"/>
<gene>
    <name evidence="1" type="ORF">ACN38_g10737</name>
</gene>
<reference evidence="1 2" key="1">
    <citation type="submission" date="2015-08" db="EMBL/GenBank/DDBJ databases">
        <title>Genome sequencing of Penicillium nordicum.</title>
        <authorList>
            <person name="Nguyen H.D."/>
            <person name="Seifert K.A."/>
        </authorList>
    </citation>
    <scope>NUCLEOTIDE SEQUENCE [LARGE SCALE GENOMIC DNA]</scope>
    <source>
        <strain evidence="1 2">DAOMC 185683</strain>
    </source>
</reference>
<dbReference type="Proteomes" id="UP000037696">
    <property type="component" value="Unassembled WGS sequence"/>
</dbReference>
<sequence length="124" mass="14180">MIKKFGHLKQANRAGDLVSRRYNPFNFVDKPREEAFVLYPHNSLYQQPLIPIAVKKKAYMPPPEALTHRLIIHLINDLKVSIVPDIDASFYITVSLHIDDIASTYASKERQSVSELGLIVCWFG</sequence>